<feature type="transmembrane region" description="Helical" evidence="7">
    <location>
        <begin position="73"/>
        <end position="98"/>
    </location>
</feature>
<evidence type="ECO:0000256" key="5">
    <source>
        <dbReference type="ARBA" id="ARBA00023136"/>
    </source>
</evidence>
<reference evidence="8 9" key="1">
    <citation type="submission" date="2023-01" db="EMBL/GenBank/DDBJ databases">
        <title>Analysis of 21 Apiospora genomes using comparative genomics revels a genus with tremendous synthesis potential of carbohydrate active enzymes and secondary metabolites.</title>
        <authorList>
            <person name="Sorensen T."/>
        </authorList>
    </citation>
    <scope>NUCLEOTIDE SEQUENCE [LARGE SCALE GENOMIC DNA]</scope>
    <source>
        <strain evidence="8 9">CBS 117206</strain>
    </source>
</reference>
<proteinExistence type="predicted"/>
<feature type="transmembrane region" description="Helical" evidence="7">
    <location>
        <begin position="411"/>
        <end position="434"/>
    </location>
</feature>
<name>A0AAW0RB20_9PEZI</name>
<keyword evidence="5 7" id="KW-0472">Membrane</keyword>
<protein>
    <submittedName>
        <fullName evidence="8">Uncharacterized protein</fullName>
    </submittedName>
</protein>
<feature type="transmembrane region" description="Helical" evidence="7">
    <location>
        <begin position="482"/>
        <end position="501"/>
    </location>
</feature>
<keyword evidence="4 7" id="KW-1133">Transmembrane helix</keyword>
<dbReference type="PANTHER" id="PTHR45649:SF22">
    <property type="entry name" value="TRANSPORTER, PUTATIVE (EUROFUNG)-RELATED"/>
    <property type="match status" value="1"/>
</dbReference>
<organism evidence="8 9">
    <name type="scientific">Apiospora kogelbergensis</name>
    <dbReference type="NCBI Taxonomy" id="1337665"/>
    <lineage>
        <taxon>Eukaryota</taxon>
        <taxon>Fungi</taxon>
        <taxon>Dikarya</taxon>
        <taxon>Ascomycota</taxon>
        <taxon>Pezizomycotina</taxon>
        <taxon>Sordariomycetes</taxon>
        <taxon>Xylariomycetidae</taxon>
        <taxon>Amphisphaeriales</taxon>
        <taxon>Apiosporaceae</taxon>
        <taxon>Apiospora</taxon>
    </lineage>
</organism>
<dbReference type="Proteomes" id="UP001392437">
    <property type="component" value="Unassembled WGS sequence"/>
</dbReference>
<comment type="caution">
    <text evidence="8">The sequence shown here is derived from an EMBL/GenBank/DDBJ whole genome shotgun (WGS) entry which is preliminary data.</text>
</comment>
<dbReference type="EMBL" id="JAQQWP010000001">
    <property type="protein sequence ID" value="KAK8132115.1"/>
    <property type="molecule type" value="Genomic_DNA"/>
</dbReference>
<accession>A0AAW0RB20</accession>
<evidence type="ECO:0000256" key="7">
    <source>
        <dbReference type="SAM" id="Phobius"/>
    </source>
</evidence>
<feature type="transmembrane region" description="Helical" evidence="7">
    <location>
        <begin position="282"/>
        <end position="305"/>
    </location>
</feature>
<evidence type="ECO:0000256" key="6">
    <source>
        <dbReference type="SAM" id="MobiDB-lite"/>
    </source>
</evidence>
<feature type="transmembrane region" description="Helical" evidence="7">
    <location>
        <begin position="40"/>
        <end position="61"/>
    </location>
</feature>
<comment type="subcellular location">
    <subcellularLocation>
        <location evidence="1">Membrane</location>
        <topology evidence="1">Multi-pass membrane protein</topology>
    </subcellularLocation>
</comment>
<feature type="transmembrane region" description="Helical" evidence="7">
    <location>
        <begin position="198"/>
        <end position="220"/>
    </location>
</feature>
<feature type="transmembrane region" description="Helical" evidence="7">
    <location>
        <begin position="168"/>
        <end position="186"/>
    </location>
</feature>
<gene>
    <name evidence="8" type="ORF">PG999_000288</name>
</gene>
<dbReference type="GO" id="GO:0022857">
    <property type="term" value="F:transmembrane transporter activity"/>
    <property type="evidence" value="ECO:0007669"/>
    <property type="project" value="InterPro"/>
</dbReference>
<keyword evidence="3 7" id="KW-0812">Transmembrane</keyword>
<evidence type="ECO:0000256" key="4">
    <source>
        <dbReference type="ARBA" id="ARBA00022989"/>
    </source>
</evidence>
<feature type="transmembrane region" description="Helical" evidence="7">
    <location>
        <begin position="446"/>
        <end position="470"/>
    </location>
</feature>
<dbReference type="AlphaFoldDB" id="A0AAW0RB20"/>
<dbReference type="PANTHER" id="PTHR45649">
    <property type="entry name" value="AMINO-ACID PERMEASE BAT1"/>
    <property type="match status" value="1"/>
</dbReference>
<keyword evidence="9" id="KW-1185">Reference proteome</keyword>
<feature type="transmembrane region" description="Helical" evidence="7">
    <location>
        <begin position="387"/>
        <end position="405"/>
    </location>
</feature>
<feature type="compositionally biased region" description="Polar residues" evidence="6">
    <location>
        <begin position="525"/>
        <end position="537"/>
    </location>
</feature>
<dbReference type="PIRSF" id="PIRSF006060">
    <property type="entry name" value="AA_transporter"/>
    <property type="match status" value="1"/>
</dbReference>
<feature type="region of interest" description="Disordered" evidence="6">
    <location>
        <begin position="518"/>
        <end position="537"/>
    </location>
</feature>
<evidence type="ECO:0000256" key="1">
    <source>
        <dbReference type="ARBA" id="ARBA00004141"/>
    </source>
</evidence>
<keyword evidence="2" id="KW-0813">Transport</keyword>
<evidence type="ECO:0000313" key="9">
    <source>
        <dbReference type="Proteomes" id="UP001392437"/>
    </source>
</evidence>
<evidence type="ECO:0000256" key="2">
    <source>
        <dbReference type="ARBA" id="ARBA00022448"/>
    </source>
</evidence>
<dbReference type="Gene3D" id="1.20.1740.10">
    <property type="entry name" value="Amino acid/polyamine transporter I"/>
    <property type="match status" value="1"/>
</dbReference>
<sequence>MDSDIPKLPKTGSSASSFDQDGADLADLGHEQAMTRKFSLWSMLALTFSVLGTWATLAQNLANGLSNGGPVSILWGLVLVLGCNVCVAVSLGELCSAMPTTLGQAYWISRLWPTPAGRFLSYMCAWINTFGWWALSASQLAFMTNFILGMRLLFDPAWEGASSGWVQFLLYLGLTFLMTVINLVACRHDKVLPFFNSMVGIMFCGLFFVVSLALLISVGVKSDLHFQPASFVFGTWINQTGWGDGVTWFTGLVQAAYALTAYDAAIHMIEEIPNPRTNVPKVIWLSVVCGAATGFIFVVVCLFSIQSVEGILNPITGLPFMDLLWTTVGLEGGCTLLALFIFNGFGQGTSIMTSASRLTWSFARDGGLPWSNYLSLVDETWKVPVRATWAQGIIIGLIGVLYMFANTVLDAILSVSTIALTISYAMPILLLLCMGRHTLPPGPFRLGRFGAAANWISVVYCAVTTIFFFFPTSPTPAPSDMNYAIAVFGIMLCVALGFWFFKGRYTYFLATDIEGRNPRPRRAASPTQSIKDGTGSK</sequence>
<feature type="transmembrane region" description="Helical" evidence="7">
    <location>
        <begin position="325"/>
        <end position="345"/>
    </location>
</feature>
<dbReference type="GO" id="GO:0016020">
    <property type="term" value="C:membrane"/>
    <property type="evidence" value="ECO:0007669"/>
    <property type="project" value="UniProtKB-SubCell"/>
</dbReference>
<dbReference type="InterPro" id="IPR002293">
    <property type="entry name" value="AA/rel_permease1"/>
</dbReference>
<evidence type="ECO:0000313" key="8">
    <source>
        <dbReference type="EMBL" id="KAK8132115.1"/>
    </source>
</evidence>
<feature type="transmembrane region" description="Helical" evidence="7">
    <location>
        <begin position="240"/>
        <end position="262"/>
    </location>
</feature>
<dbReference type="Pfam" id="PF13520">
    <property type="entry name" value="AA_permease_2"/>
    <property type="match status" value="1"/>
</dbReference>
<evidence type="ECO:0000256" key="3">
    <source>
        <dbReference type="ARBA" id="ARBA00022692"/>
    </source>
</evidence>
<feature type="transmembrane region" description="Helical" evidence="7">
    <location>
        <begin position="119"/>
        <end position="148"/>
    </location>
</feature>